<evidence type="ECO:0000259" key="6">
    <source>
        <dbReference type="Pfam" id="PF04545"/>
    </source>
</evidence>
<dbReference type="PRINTS" id="PR00046">
    <property type="entry name" value="SIGMA70FCT"/>
</dbReference>
<dbReference type="PANTHER" id="PTHR30385:SF7">
    <property type="entry name" value="RNA POLYMERASE SIGMA FACTOR FLIA"/>
    <property type="match status" value="1"/>
</dbReference>
<keyword evidence="1" id="KW-0805">Transcription regulation</keyword>
<accession>A0A1G8I864</accession>
<dbReference type="EMBL" id="FNDK01000023">
    <property type="protein sequence ID" value="SDI15054.1"/>
    <property type="molecule type" value="Genomic_DNA"/>
</dbReference>
<dbReference type="PANTHER" id="PTHR30385">
    <property type="entry name" value="SIGMA FACTOR F FLAGELLAR"/>
    <property type="match status" value="1"/>
</dbReference>
<evidence type="ECO:0000256" key="1">
    <source>
        <dbReference type="ARBA" id="ARBA00023015"/>
    </source>
</evidence>
<dbReference type="NCBIfam" id="TIGR02937">
    <property type="entry name" value="sigma70-ECF"/>
    <property type="match status" value="1"/>
</dbReference>
<protein>
    <submittedName>
        <fullName evidence="7">RNA polymerase sporulation-specific sigma factor</fullName>
    </submittedName>
</protein>
<dbReference type="Gene3D" id="1.10.1740.10">
    <property type="match status" value="1"/>
</dbReference>
<name>A0A1G8I864_9BACI</name>
<gene>
    <name evidence="7" type="ORF">SAMN05192534_12334</name>
</gene>
<dbReference type="InterPro" id="IPR013324">
    <property type="entry name" value="RNA_pol_sigma_r3/r4-like"/>
</dbReference>
<dbReference type="InterPro" id="IPR014284">
    <property type="entry name" value="RNA_pol_sigma-70_dom"/>
</dbReference>
<dbReference type="AlphaFoldDB" id="A0A1G8I864"/>
<dbReference type="Proteomes" id="UP000199163">
    <property type="component" value="Unassembled WGS sequence"/>
</dbReference>
<dbReference type="Pfam" id="PF04545">
    <property type="entry name" value="Sigma70_r4"/>
    <property type="match status" value="1"/>
</dbReference>
<evidence type="ECO:0000313" key="8">
    <source>
        <dbReference type="Proteomes" id="UP000199163"/>
    </source>
</evidence>
<proteinExistence type="predicted"/>
<keyword evidence="3" id="KW-0238">DNA-binding</keyword>
<dbReference type="Gene3D" id="1.20.140.160">
    <property type="match status" value="1"/>
</dbReference>
<dbReference type="RefSeq" id="WP_091275566.1">
    <property type="nucleotide sequence ID" value="NZ_FNDK01000023.1"/>
</dbReference>
<keyword evidence="4" id="KW-0804">Transcription</keyword>
<evidence type="ECO:0000313" key="7">
    <source>
        <dbReference type="EMBL" id="SDI15054.1"/>
    </source>
</evidence>
<dbReference type="InterPro" id="IPR013325">
    <property type="entry name" value="RNA_pol_sigma_r2"/>
</dbReference>
<keyword evidence="2" id="KW-0731">Sigma factor</keyword>
<dbReference type="InterPro" id="IPR000943">
    <property type="entry name" value="RNA_pol_sigma70"/>
</dbReference>
<dbReference type="Pfam" id="PF04542">
    <property type="entry name" value="Sigma70_r2"/>
    <property type="match status" value="1"/>
</dbReference>
<evidence type="ECO:0000256" key="4">
    <source>
        <dbReference type="ARBA" id="ARBA00023163"/>
    </source>
</evidence>
<dbReference type="InterPro" id="IPR007627">
    <property type="entry name" value="RNA_pol_sigma70_r2"/>
</dbReference>
<reference evidence="8" key="1">
    <citation type="submission" date="2016-10" db="EMBL/GenBank/DDBJ databases">
        <authorList>
            <person name="Varghese N."/>
            <person name="Submissions S."/>
        </authorList>
    </citation>
    <scope>NUCLEOTIDE SEQUENCE [LARGE SCALE GENOMIC DNA]</scope>
    <source>
        <strain evidence="8">DSM 21632</strain>
    </source>
</reference>
<keyword evidence="8" id="KW-1185">Reference proteome</keyword>
<evidence type="ECO:0000259" key="5">
    <source>
        <dbReference type="Pfam" id="PF04542"/>
    </source>
</evidence>
<dbReference type="GO" id="GO:0003677">
    <property type="term" value="F:DNA binding"/>
    <property type="evidence" value="ECO:0007669"/>
    <property type="project" value="UniProtKB-KW"/>
</dbReference>
<dbReference type="STRING" id="568899.SAMN05192534_12334"/>
<dbReference type="SUPFAM" id="SSF88946">
    <property type="entry name" value="Sigma2 domain of RNA polymerase sigma factors"/>
    <property type="match status" value="1"/>
</dbReference>
<dbReference type="InterPro" id="IPR007630">
    <property type="entry name" value="RNA_pol_sigma70_r4"/>
</dbReference>
<evidence type="ECO:0000256" key="3">
    <source>
        <dbReference type="ARBA" id="ARBA00023125"/>
    </source>
</evidence>
<feature type="domain" description="RNA polymerase sigma-70 region 4" evidence="6">
    <location>
        <begin position="170"/>
        <end position="215"/>
    </location>
</feature>
<evidence type="ECO:0000256" key="2">
    <source>
        <dbReference type="ARBA" id="ARBA00023082"/>
    </source>
</evidence>
<feature type="domain" description="RNA polymerase sigma-70 region 2" evidence="5">
    <location>
        <begin position="13"/>
        <end position="82"/>
    </location>
</feature>
<dbReference type="SUPFAM" id="SSF88659">
    <property type="entry name" value="Sigma3 and sigma4 domains of RNA polymerase sigma factors"/>
    <property type="match status" value="1"/>
</dbReference>
<dbReference type="OrthoDB" id="2578977at2"/>
<dbReference type="GO" id="GO:0016987">
    <property type="term" value="F:sigma factor activity"/>
    <property type="evidence" value="ECO:0007669"/>
    <property type="project" value="UniProtKB-KW"/>
</dbReference>
<organism evidence="7 8">
    <name type="scientific">Alteribacillus persepolensis</name>
    <dbReference type="NCBI Taxonomy" id="568899"/>
    <lineage>
        <taxon>Bacteria</taxon>
        <taxon>Bacillati</taxon>
        <taxon>Bacillota</taxon>
        <taxon>Bacilli</taxon>
        <taxon>Bacillales</taxon>
        <taxon>Bacillaceae</taxon>
        <taxon>Alteribacillus</taxon>
    </lineage>
</organism>
<dbReference type="GO" id="GO:0006352">
    <property type="term" value="P:DNA-templated transcription initiation"/>
    <property type="evidence" value="ECO:0007669"/>
    <property type="project" value="InterPro"/>
</dbReference>
<sequence length="236" mass="27264">MTAVAEKPSLDEMYEKHKELIHYTTHRFSFRVSVPYEDLFQVGFEGFAKACARFDESYGVKFSTYAVPMIEGEMRRYVRDKADTIRFSRTSREVARHLIKNGLEEEAPAIIEKKTGISQKNIDDARHYIANKQVTSLNELVSDNDQKNQERMELIGKEQDMTEIFVNDFLDTLTERERVLTEMLMNGATQQEVGDVIGVSQMQVSRIRGKVSRKLHLFQQKEGVSQWNTKASAIQK</sequence>